<reference evidence="6" key="2">
    <citation type="submission" date="2018-07" db="EMBL/GenBank/DDBJ databases">
        <authorList>
            <person name="Quirk P.G."/>
            <person name="Krulwich T.A."/>
        </authorList>
    </citation>
    <scope>NUCLEOTIDE SEQUENCE</scope>
</reference>
<dbReference type="InterPro" id="IPR002018">
    <property type="entry name" value="CarbesteraseB"/>
</dbReference>
<dbReference type="AlphaFoldDB" id="A0A336MC47"/>
<dbReference type="Pfam" id="PF00135">
    <property type="entry name" value="COesterase"/>
    <property type="match status" value="1"/>
</dbReference>
<evidence type="ECO:0000256" key="2">
    <source>
        <dbReference type="ARBA" id="ARBA00023180"/>
    </source>
</evidence>
<comment type="similarity">
    <text evidence="1">Belongs to the type-B carboxylesterase/lipase family.</text>
</comment>
<evidence type="ECO:0000313" key="5">
    <source>
        <dbReference type="EMBL" id="SSX07525.1"/>
    </source>
</evidence>
<organism evidence="6">
    <name type="scientific">Culicoides sonorensis</name>
    <name type="common">Biting midge</name>
    <dbReference type="NCBI Taxonomy" id="179676"/>
    <lineage>
        <taxon>Eukaryota</taxon>
        <taxon>Metazoa</taxon>
        <taxon>Ecdysozoa</taxon>
        <taxon>Arthropoda</taxon>
        <taxon>Hexapoda</taxon>
        <taxon>Insecta</taxon>
        <taxon>Pterygota</taxon>
        <taxon>Neoptera</taxon>
        <taxon>Endopterygota</taxon>
        <taxon>Diptera</taxon>
        <taxon>Nematocera</taxon>
        <taxon>Chironomoidea</taxon>
        <taxon>Ceratopogonidae</taxon>
        <taxon>Ceratopogoninae</taxon>
        <taxon>Culicoides</taxon>
        <taxon>Monoculicoides</taxon>
    </lineage>
</organism>
<dbReference type="Gene3D" id="3.40.50.1820">
    <property type="entry name" value="alpha/beta hydrolase"/>
    <property type="match status" value="1"/>
</dbReference>
<protein>
    <submittedName>
        <fullName evidence="6">CSON014906 protein</fullName>
    </submittedName>
</protein>
<dbReference type="VEuPathDB" id="VectorBase:CSON014906"/>
<accession>A0A336MC47</accession>
<dbReference type="InterPro" id="IPR051093">
    <property type="entry name" value="Neuroligin/BSAL"/>
</dbReference>
<dbReference type="PANTHER" id="PTHR43903">
    <property type="entry name" value="NEUROLIGIN"/>
    <property type="match status" value="1"/>
</dbReference>
<evidence type="ECO:0000313" key="6">
    <source>
        <dbReference type="EMBL" id="SSX27865.1"/>
    </source>
</evidence>
<dbReference type="InterPro" id="IPR029058">
    <property type="entry name" value="AB_hydrolase_fold"/>
</dbReference>
<dbReference type="EMBL" id="UFQT01000893">
    <property type="protein sequence ID" value="SSX27865.1"/>
    <property type="molecule type" value="Genomic_DNA"/>
</dbReference>
<feature type="region of interest" description="Disordered" evidence="3">
    <location>
        <begin position="645"/>
        <end position="679"/>
    </location>
</feature>
<feature type="compositionally biased region" description="Pro residues" evidence="3">
    <location>
        <begin position="597"/>
        <end position="611"/>
    </location>
</feature>
<reference evidence="5" key="1">
    <citation type="submission" date="2018-04" db="EMBL/GenBank/DDBJ databases">
        <authorList>
            <person name="Go L.Y."/>
            <person name="Mitchell J.A."/>
        </authorList>
    </citation>
    <scope>NUCLEOTIDE SEQUENCE</scope>
    <source>
        <tissue evidence="5">Whole organism</tissue>
    </source>
</reference>
<name>A0A336MC47_CULSO</name>
<evidence type="ECO:0000256" key="1">
    <source>
        <dbReference type="ARBA" id="ARBA00005964"/>
    </source>
</evidence>
<dbReference type="OMA" id="NDTREMR"/>
<feature type="region of interest" description="Disordered" evidence="3">
    <location>
        <begin position="591"/>
        <end position="622"/>
    </location>
</feature>
<evidence type="ECO:0000259" key="4">
    <source>
        <dbReference type="Pfam" id="PF00135"/>
    </source>
</evidence>
<evidence type="ECO:0000256" key="3">
    <source>
        <dbReference type="SAM" id="MobiDB-lite"/>
    </source>
</evidence>
<feature type="domain" description="Carboxylesterase type B" evidence="4">
    <location>
        <begin position="42"/>
        <end position="508"/>
    </location>
</feature>
<keyword evidence="2" id="KW-0325">Glycoprotein</keyword>
<proteinExistence type="inferred from homology"/>
<dbReference type="SUPFAM" id="SSF53474">
    <property type="entry name" value="alpha/beta-Hydrolases"/>
    <property type="match status" value="1"/>
</dbReference>
<sequence>MHVVCLVCMWKRKGDDENFLTWDVHLKSCRNFDFFAGAREGNHPKFAVMVFVHGESYEWMSGNPYDGSVLASYGQILVVTINYRLGILGFLNANVDRYSKAPANYGLMDIIAALHWIQENIEAFGGDPRAVTLAGYGTGAACVHYLMTSSAVPDGLLFHRAVLMSGSGLAPGSLVGEPAKYAAFVSHHVNCSASLPYGQLMKCLRDKPLALLLSTPVPRPPFGQAFGPSVDGVVIDVDEVTPTEADYGIPSLVIKKTPRPLNTLNTINSILLRKSAINKLSKYDMMVGVTRAESYLVFNSDDVQYGIEPDRRSKILKSFVKNTYSYHLNEILATIINEYTDWERPVQHPSNIRDETVEALSDAQVVAPAVHTVDLHSQDRKNSYFYVFEYQSKYGDFPQRQGCVHGDDLPYIFGAPLVGGFNHFPKNYTKSEMALSEVVMAYWSNFVRSGNPNELTSSSSSATEQQQHQKRVKTFEWVAYEGVHKKYLNLDIKPKLKNHYRAHRLSFWLNLVPDLHKPGGDDVPNSHHNLEEDGDLMLSSTVKPLSPPINSSVQTIQNIFSILNITSSYGNASIHSKSDPSTILAHHAHAMQHHQHQPPPEFADIRAPPPPKHIKSGGDSSMMSQQHTLTLIGGNCGTLTKKNCSKSNLNSSHQHHQHQQQQQQQQNSTTTLMMDELRV</sequence>
<gene>
    <name evidence="6" type="primary">CSON014906</name>
</gene>
<dbReference type="EMBL" id="UFQS01000893">
    <property type="protein sequence ID" value="SSX07525.1"/>
    <property type="molecule type" value="Genomic_DNA"/>
</dbReference>